<proteinExistence type="predicted"/>
<comment type="caution">
    <text evidence="1">The sequence shown here is derived from an EMBL/GenBank/DDBJ whole genome shotgun (WGS) entry which is preliminary data.</text>
</comment>
<sequence length="31" mass="3254">MGGGYDPQSFAATEVESVAHSVRPFVMQPTG</sequence>
<accession>A0A699YY26</accession>
<evidence type="ECO:0000313" key="2">
    <source>
        <dbReference type="Proteomes" id="UP000485058"/>
    </source>
</evidence>
<reference evidence="1 2" key="1">
    <citation type="submission" date="2020-02" db="EMBL/GenBank/DDBJ databases">
        <title>Draft genome sequence of Haematococcus lacustris strain NIES-144.</title>
        <authorList>
            <person name="Morimoto D."/>
            <person name="Nakagawa S."/>
            <person name="Yoshida T."/>
            <person name="Sawayama S."/>
        </authorList>
    </citation>
    <scope>NUCLEOTIDE SEQUENCE [LARGE SCALE GENOMIC DNA]</scope>
    <source>
        <strain evidence="1 2">NIES-144</strain>
    </source>
</reference>
<gene>
    <name evidence="1" type="ORF">HaLaN_11364</name>
</gene>
<dbReference type="AlphaFoldDB" id="A0A699YY26"/>
<name>A0A699YY26_HAELA</name>
<dbReference type="EMBL" id="BLLF01000817">
    <property type="protein sequence ID" value="GFH15183.1"/>
    <property type="molecule type" value="Genomic_DNA"/>
</dbReference>
<keyword evidence="2" id="KW-1185">Reference proteome</keyword>
<evidence type="ECO:0000313" key="1">
    <source>
        <dbReference type="EMBL" id="GFH15183.1"/>
    </source>
</evidence>
<protein>
    <submittedName>
        <fullName evidence="1">Uncharacterized protein</fullName>
    </submittedName>
</protein>
<dbReference type="Proteomes" id="UP000485058">
    <property type="component" value="Unassembled WGS sequence"/>
</dbReference>
<organism evidence="1 2">
    <name type="scientific">Haematococcus lacustris</name>
    <name type="common">Green alga</name>
    <name type="synonym">Haematococcus pluvialis</name>
    <dbReference type="NCBI Taxonomy" id="44745"/>
    <lineage>
        <taxon>Eukaryota</taxon>
        <taxon>Viridiplantae</taxon>
        <taxon>Chlorophyta</taxon>
        <taxon>core chlorophytes</taxon>
        <taxon>Chlorophyceae</taxon>
        <taxon>CS clade</taxon>
        <taxon>Chlamydomonadales</taxon>
        <taxon>Haematococcaceae</taxon>
        <taxon>Haematococcus</taxon>
    </lineage>
</organism>
<feature type="non-terminal residue" evidence="1">
    <location>
        <position position="1"/>
    </location>
</feature>